<dbReference type="InterPro" id="IPR017601">
    <property type="entry name" value="DGQHR-contain_dom"/>
</dbReference>
<dbReference type="InterPro" id="IPR017642">
    <property type="entry name" value="DNA_S_mod_DndB"/>
</dbReference>
<dbReference type="NCBIfam" id="TIGR03187">
    <property type="entry name" value="DGQHR"/>
    <property type="match status" value="1"/>
</dbReference>
<keyword evidence="2" id="KW-1185">Reference proteome</keyword>
<proteinExistence type="predicted"/>
<evidence type="ECO:0000313" key="2">
    <source>
        <dbReference type="Proteomes" id="UP000007089"/>
    </source>
</evidence>
<name>B8J8P2_ANAD2</name>
<reference evidence="1" key="1">
    <citation type="submission" date="2009-01" db="EMBL/GenBank/DDBJ databases">
        <title>Complete sequence of Anaeromyxobacter dehalogenans 2CP-1.</title>
        <authorList>
            <consortium name="US DOE Joint Genome Institute"/>
            <person name="Lucas S."/>
            <person name="Copeland A."/>
            <person name="Lapidus A."/>
            <person name="Glavina del Rio T."/>
            <person name="Dalin E."/>
            <person name="Tice H."/>
            <person name="Bruce D."/>
            <person name="Goodwin L."/>
            <person name="Pitluck S."/>
            <person name="Saunders E."/>
            <person name="Brettin T."/>
            <person name="Detter J.C."/>
            <person name="Han C."/>
            <person name="Larimer F."/>
            <person name="Land M."/>
            <person name="Hauser L."/>
            <person name="Kyrpides N."/>
            <person name="Ovchinnikova G."/>
            <person name="Beliaev A.S."/>
            <person name="Richardson P."/>
        </authorList>
    </citation>
    <scope>NUCLEOTIDE SEQUENCE</scope>
    <source>
        <strain evidence="1">2CP-1</strain>
    </source>
</reference>
<protein>
    <submittedName>
        <fullName evidence="1">DGQHR domain protein</fullName>
    </submittedName>
</protein>
<organism evidence="1 2">
    <name type="scientific">Anaeromyxobacter dehalogenans (strain ATCC BAA-258 / DSM 21875 / 2CP-1)</name>
    <dbReference type="NCBI Taxonomy" id="455488"/>
    <lineage>
        <taxon>Bacteria</taxon>
        <taxon>Pseudomonadati</taxon>
        <taxon>Myxococcota</taxon>
        <taxon>Myxococcia</taxon>
        <taxon>Myxococcales</taxon>
        <taxon>Cystobacterineae</taxon>
        <taxon>Anaeromyxobacteraceae</taxon>
        <taxon>Anaeromyxobacter</taxon>
    </lineage>
</organism>
<evidence type="ECO:0000313" key="1">
    <source>
        <dbReference type="EMBL" id="ACL67328.1"/>
    </source>
</evidence>
<dbReference type="KEGG" id="acp:A2cp1_4008"/>
<dbReference type="Proteomes" id="UP000007089">
    <property type="component" value="Chromosome"/>
</dbReference>
<accession>B8J8P2</accession>
<dbReference type="EMBL" id="CP001359">
    <property type="protein sequence ID" value="ACL67328.1"/>
    <property type="molecule type" value="Genomic_DNA"/>
</dbReference>
<dbReference type="CDD" id="cd16413">
    <property type="entry name" value="DGQHR_domain"/>
    <property type="match status" value="1"/>
</dbReference>
<gene>
    <name evidence="1" type="ordered locus">A2cp1_4008</name>
</gene>
<dbReference type="RefSeq" id="WP_015935055.1">
    <property type="nucleotide sequence ID" value="NC_011891.1"/>
</dbReference>
<dbReference type="Pfam" id="PF14072">
    <property type="entry name" value="DndB"/>
    <property type="match status" value="1"/>
</dbReference>
<sequence length="382" mass="43137">MTVLTNTPEGSIRFEFPAIPVRQPIGQFFAGVMPSERLCKIAHFDVRRMLKERDVETYLGIQRPLNPQRVSELQAYVKTFDACFPTSVILAVDARSAEYDPSRSVLTLKNDPEPGNGLEPIYYRNIARVLDGQHRIAGLMDYQGPPFDVNVSVFVDIDVEDQAYIFSTVNLAQTKVNKSLAYDLAELSKARSPQRTCHNIAVALDQTPKSPFFRKIKRLGTATPGRVGERLTQATFVESLMSFISGDPMGDRDRLLRGVDPNPPDDLQRVEYPFRLLFLQQRDVVIGEIVMKFFDAVRSRWPAAWDSDERGAILNRTNGFRAMMRVLKKLYPRLGANSPVPEFAHALARVQLNDSDFTSERFKPGGGGEVDLYKAVARYMEL</sequence>
<dbReference type="AlphaFoldDB" id="B8J8P2"/>
<dbReference type="HOGENOM" id="CLU_055813_0_0_7"/>